<dbReference type="OrthoDB" id="9793058at2"/>
<dbReference type="PaxDb" id="160488-PP_1928"/>
<proteinExistence type="predicted"/>
<dbReference type="Gene3D" id="3.40.50.2300">
    <property type="match status" value="1"/>
</dbReference>
<evidence type="ECO:0000313" key="4">
    <source>
        <dbReference type="Proteomes" id="UP000000556"/>
    </source>
</evidence>
<dbReference type="AlphaFoldDB" id="Q88LK3"/>
<dbReference type="PATRIC" id="fig|160488.4.peg.2039"/>
<reference evidence="3 4" key="2">
    <citation type="journal article" date="2016" name="Environ. Microbiol.">
        <title>The revisited genome of Pseudomonas putida KT2440 enlightens its value as a robust metabolic chassis.</title>
        <authorList>
            <person name="Belda E."/>
            <person name="van Heck R.G."/>
            <person name="Lopez-Sanchez M.J."/>
            <person name="Cruveiller S."/>
            <person name="Barbe V."/>
            <person name="Fraser C."/>
            <person name="Klenk H.P."/>
            <person name="Petersen J."/>
            <person name="Morgat A."/>
            <person name="Nikel P.I."/>
            <person name="Vallenet D."/>
            <person name="Rouy Z."/>
            <person name="Sekowska A."/>
            <person name="Martins Dos Santos V.A."/>
            <person name="de Lorenzo V."/>
            <person name="Danchin A."/>
            <person name="Medigue C."/>
        </authorList>
    </citation>
    <scope>NUCLEOTIDE SEQUENCE [LARGE SCALE GENOMIC DNA]</scope>
    <source>
        <strain evidence="4">ATCC 47054 / DSM 6125 / CFBP 8728 / NCIMB 11950 / KT2440</strain>
    </source>
</reference>
<sequence length="162" mass="17367">MNRRYLMKVLFMCTHNSCRSILSEALFNHLAPEGMEAVSSGSFPSGKVNERALKTLEAAGIPTAGLSSKASDAFESSPPDIVVTVCDRAAGEACPIFFGPSLKAHWGLADPSAVTGSETEIEEAFQTTLAKIDERVRAFIALPFSQLSQDELKAEFARIGAL</sequence>
<feature type="domain" description="Phosphotyrosine protein phosphatase I" evidence="2">
    <location>
        <begin position="7"/>
        <end position="142"/>
    </location>
</feature>
<gene>
    <name evidence="3" type="ordered locus">PP_1928</name>
</gene>
<keyword evidence="1" id="KW-0059">Arsenical resistance</keyword>
<dbReference type="STRING" id="160488.PP_1928"/>
<evidence type="ECO:0000259" key="2">
    <source>
        <dbReference type="SMART" id="SM00226"/>
    </source>
</evidence>
<dbReference type="PhylomeDB" id="Q88LK3"/>
<dbReference type="Pfam" id="PF01451">
    <property type="entry name" value="LMWPc"/>
    <property type="match status" value="1"/>
</dbReference>
<dbReference type="GO" id="GO:0046685">
    <property type="term" value="P:response to arsenic-containing substance"/>
    <property type="evidence" value="ECO:0007669"/>
    <property type="project" value="UniProtKB-KW"/>
</dbReference>
<dbReference type="InterPro" id="IPR036196">
    <property type="entry name" value="Ptyr_pPase_sf"/>
</dbReference>
<organism evidence="3 4">
    <name type="scientific">Pseudomonas putida (strain ATCC 47054 / DSM 6125 / CFBP 8728 / NCIMB 11950 / KT2440)</name>
    <dbReference type="NCBI Taxonomy" id="160488"/>
    <lineage>
        <taxon>Bacteria</taxon>
        <taxon>Pseudomonadati</taxon>
        <taxon>Pseudomonadota</taxon>
        <taxon>Gammaproteobacteria</taxon>
        <taxon>Pseudomonadales</taxon>
        <taxon>Pseudomonadaceae</taxon>
        <taxon>Pseudomonas</taxon>
    </lineage>
</organism>
<dbReference type="InterPro" id="IPR023485">
    <property type="entry name" value="Ptyr_pPase"/>
</dbReference>
<dbReference type="BioCyc" id="PPUT160488:G1G01-2043-MONOMER"/>
<evidence type="ECO:0000313" key="3">
    <source>
        <dbReference type="EMBL" id="AAN67545.1"/>
    </source>
</evidence>
<dbReference type="Proteomes" id="UP000000556">
    <property type="component" value="Chromosome"/>
</dbReference>
<keyword evidence="4" id="KW-1185">Reference proteome</keyword>
<dbReference type="CDD" id="cd16345">
    <property type="entry name" value="LMWP_ArsC"/>
    <property type="match status" value="1"/>
</dbReference>
<dbReference type="SUPFAM" id="SSF52788">
    <property type="entry name" value="Phosphotyrosine protein phosphatases I"/>
    <property type="match status" value="1"/>
</dbReference>
<dbReference type="EMBL" id="AE015451">
    <property type="protein sequence ID" value="AAN67545.1"/>
    <property type="molecule type" value="Genomic_DNA"/>
</dbReference>
<name>Q88LK3_PSEPK</name>
<dbReference type="HOGENOM" id="CLU_071415_3_0_6"/>
<dbReference type="eggNOG" id="COG0394">
    <property type="taxonomic scope" value="Bacteria"/>
</dbReference>
<dbReference type="SMART" id="SM00226">
    <property type="entry name" value="LMWPc"/>
    <property type="match status" value="1"/>
</dbReference>
<accession>Q88LK3</accession>
<evidence type="ECO:0000256" key="1">
    <source>
        <dbReference type="ARBA" id="ARBA00022849"/>
    </source>
</evidence>
<dbReference type="PANTHER" id="PTHR43428">
    <property type="entry name" value="ARSENATE REDUCTASE"/>
    <property type="match status" value="1"/>
</dbReference>
<dbReference type="KEGG" id="ppu:PP_1928"/>
<reference evidence="3 4" key="1">
    <citation type="journal article" date="2002" name="Environ. Microbiol.">
        <title>Complete genome sequence and comparative analysis of the metabolically versatile Pseudomonas putida KT2440.</title>
        <authorList>
            <person name="Nelson K.E."/>
            <person name="Weinel C."/>
            <person name="Paulsen I.T."/>
            <person name="Dodson R.J."/>
            <person name="Hilbert H."/>
            <person name="Martins dos Santos V.A."/>
            <person name="Fouts D.E."/>
            <person name="Gill S.R."/>
            <person name="Pop M."/>
            <person name="Holmes M."/>
            <person name="Brinkac L."/>
            <person name="Beanan M."/>
            <person name="DeBoy R.T."/>
            <person name="Daugherty S."/>
            <person name="Kolonay J."/>
            <person name="Madupu R."/>
            <person name="Nelson W."/>
            <person name="White O."/>
            <person name="Peterson J."/>
            <person name="Khouri H."/>
            <person name="Hance I."/>
            <person name="Chris Lee P."/>
            <person name="Holtzapple E."/>
            <person name="Scanlan D."/>
            <person name="Tran K."/>
            <person name="Moazzez A."/>
            <person name="Utterback T."/>
            <person name="Rizzo M."/>
            <person name="Lee K."/>
            <person name="Kosack D."/>
            <person name="Moestl D."/>
            <person name="Wedler H."/>
            <person name="Lauber J."/>
            <person name="Stjepandic D."/>
            <person name="Hoheisel J."/>
            <person name="Straetz M."/>
            <person name="Heim S."/>
            <person name="Kiewitz C."/>
            <person name="Eisen J.A."/>
            <person name="Timmis K.N."/>
            <person name="Dusterhoft A."/>
            <person name="Tummler B."/>
            <person name="Fraser C.M."/>
        </authorList>
    </citation>
    <scope>NUCLEOTIDE SEQUENCE [LARGE SCALE GENOMIC DNA]</scope>
    <source>
        <strain evidence="4">ATCC 47054 / DSM 6125 / CFBP 8728 / NCIMB 11950 / KT2440</strain>
    </source>
</reference>
<protein>
    <submittedName>
        <fullName evidence="3">Arsenate reductase</fullName>
    </submittedName>
</protein>
<dbReference type="PANTHER" id="PTHR43428:SF1">
    <property type="entry name" value="ARSENATE REDUCTASE"/>
    <property type="match status" value="1"/>
</dbReference>